<evidence type="ECO:0000259" key="4">
    <source>
        <dbReference type="Pfam" id="PF12146"/>
    </source>
</evidence>
<name>A0A6M0QEW7_9BACI</name>
<dbReference type="InterPro" id="IPR050266">
    <property type="entry name" value="AB_hydrolase_sf"/>
</dbReference>
<dbReference type="GO" id="GO:0016020">
    <property type="term" value="C:membrane"/>
    <property type="evidence" value="ECO:0007669"/>
    <property type="project" value="TreeGrafter"/>
</dbReference>
<evidence type="ECO:0000256" key="1">
    <source>
        <dbReference type="ARBA" id="ARBA00022801"/>
    </source>
</evidence>
<evidence type="ECO:0000313" key="5">
    <source>
        <dbReference type="EMBL" id="NEY73878.1"/>
    </source>
</evidence>
<evidence type="ECO:0000256" key="3">
    <source>
        <dbReference type="PIRSR" id="PIRSR017388-2"/>
    </source>
</evidence>
<dbReference type="Gene3D" id="3.40.50.1820">
    <property type="entry name" value="alpha/beta hydrolase"/>
    <property type="match status" value="1"/>
</dbReference>
<dbReference type="PANTHER" id="PTHR43798:SF31">
    <property type="entry name" value="AB HYDROLASE SUPERFAMILY PROTEIN YCLE"/>
    <property type="match status" value="1"/>
</dbReference>
<feature type="active site" description="Charge relay system" evidence="2">
    <location>
        <position position="207"/>
    </location>
</feature>
<sequence>MIGCLCIHGFTGSPYEVEPLVNYLREHTDWKVVDPILPGHGDDGNLLDVTYRQWIEAVESELQSLQRECEIVYVIGFSMGGLLAAYLSTKYHIDKLTLLSAAAYYINVRQLLVDIRDMARDGLRGHLQENVLYRRYRNKIKSTPVSATRQFRMLVKYIRPVLKEVHTPTLIIQGECDGIVPTKSANYIYENIGSDEKRMVFLPASPHHVCHGSDLPKLIEEVTEFLNIKQ</sequence>
<keyword evidence="1 5" id="KW-0378">Hydrolase</keyword>
<feature type="domain" description="Serine aminopeptidase S33" evidence="4">
    <location>
        <begin position="5"/>
        <end position="210"/>
    </location>
</feature>
<feature type="binding site" evidence="3">
    <location>
        <position position="79"/>
    </location>
    <ligand>
        <name>substrate</name>
    </ligand>
</feature>
<dbReference type="EMBL" id="JAAIWM010000010">
    <property type="protein sequence ID" value="NEY73878.1"/>
    <property type="molecule type" value="Genomic_DNA"/>
</dbReference>
<dbReference type="InterPro" id="IPR022742">
    <property type="entry name" value="Hydrolase_4"/>
</dbReference>
<evidence type="ECO:0000313" key="6">
    <source>
        <dbReference type="Proteomes" id="UP000481043"/>
    </source>
</evidence>
<dbReference type="PANTHER" id="PTHR43798">
    <property type="entry name" value="MONOACYLGLYCEROL LIPASE"/>
    <property type="match status" value="1"/>
</dbReference>
<dbReference type="Pfam" id="PF12146">
    <property type="entry name" value="Hydrolase_4"/>
    <property type="match status" value="1"/>
</dbReference>
<proteinExistence type="predicted"/>
<keyword evidence="6" id="KW-1185">Reference proteome</keyword>
<feature type="active site" description="Charge relay system" evidence="2">
    <location>
        <position position="177"/>
    </location>
</feature>
<comment type="caution">
    <text evidence="5">The sequence shown here is derived from an EMBL/GenBank/DDBJ whole genome shotgun (WGS) entry which is preliminary data.</text>
</comment>
<dbReference type="GO" id="GO:0052689">
    <property type="term" value="F:carboxylic ester hydrolase activity"/>
    <property type="evidence" value="ECO:0007669"/>
    <property type="project" value="InterPro"/>
</dbReference>
<evidence type="ECO:0000256" key="2">
    <source>
        <dbReference type="PIRSR" id="PIRSR017388-1"/>
    </source>
</evidence>
<dbReference type="SUPFAM" id="SSF53474">
    <property type="entry name" value="alpha/beta-Hydrolases"/>
    <property type="match status" value="1"/>
</dbReference>
<feature type="binding site" evidence="3">
    <location>
        <position position="10"/>
    </location>
    <ligand>
        <name>substrate</name>
    </ligand>
</feature>
<dbReference type="Proteomes" id="UP000481043">
    <property type="component" value="Unassembled WGS sequence"/>
</dbReference>
<feature type="active site" description="Nucleophile" evidence="2">
    <location>
        <position position="78"/>
    </location>
</feature>
<dbReference type="PIRSF" id="PIRSF017388">
    <property type="entry name" value="Esterase_lipase"/>
    <property type="match status" value="1"/>
</dbReference>
<reference evidence="5 6" key="1">
    <citation type="submission" date="2020-02" db="EMBL/GenBank/DDBJ databases">
        <title>Bacillus aquiflavi sp. nov., isolated from yellow water of strong flavor Chinese baijiu in Yibin region of China.</title>
        <authorList>
            <person name="Xie J."/>
        </authorList>
    </citation>
    <scope>NUCLEOTIDE SEQUENCE [LARGE SCALE GENOMIC DNA]</scope>
    <source>
        <strain evidence="5 6">SA4</strain>
    </source>
</reference>
<organism evidence="5 6">
    <name type="scientific">Bacillus mesophilus</name>
    <dbReference type="NCBI Taxonomy" id="1808955"/>
    <lineage>
        <taxon>Bacteria</taxon>
        <taxon>Bacillati</taxon>
        <taxon>Bacillota</taxon>
        <taxon>Bacilli</taxon>
        <taxon>Bacillales</taxon>
        <taxon>Bacillaceae</taxon>
        <taxon>Bacillus</taxon>
    </lineage>
</organism>
<dbReference type="InterPro" id="IPR012354">
    <property type="entry name" value="Esterase_lipase"/>
</dbReference>
<dbReference type="AlphaFoldDB" id="A0A6M0QEW7"/>
<protein>
    <submittedName>
        <fullName evidence="5">Alpha/beta fold hydrolase</fullName>
    </submittedName>
</protein>
<dbReference type="InterPro" id="IPR029058">
    <property type="entry name" value="AB_hydrolase_fold"/>
</dbReference>
<dbReference type="RefSeq" id="WP_163181741.1">
    <property type="nucleotide sequence ID" value="NZ_JAAIWM010000010.1"/>
</dbReference>
<gene>
    <name evidence="5" type="ORF">G4D63_19395</name>
</gene>
<accession>A0A6M0QEW7</accession>